<organism evidence="1 2">
    <name type="scientific">Spiromyces aspiralis</name>
    <dbReference type="NCBI Taxonomy" id="68401"/>
    <lineage>
        <taxon>Eukaryota</taxon>
        <taxon>Fungi</taxon>
        <taxon>Fungi incertae sedis</taxon>
        <taxon>Zoopagomycota</taxon>
        <taxon>Kickxellomycotina</taxon>
        <taxon>Kickxellomycetes</taxon>
        <taxon>Kickxellales</taxon>
        <taxon>Kickxellaceae</taxon>
        <taxon>Spiromyces</taxon>
    </lineage>
</organism>
<evidence type="ECO:0000313" key="2">
    <source>
        <dbReference type="Proteomes" id="UP001145114"/>
    </source>
</evidence>
<reference evidence="1" key="1">
    <citation type="submission" date="2022-06" db="EMBL/GenBank/DDBJ databases">
        <title>Phylogenomic reconstructions and comparative analyses of Kickxellomycotina fungi.</title>
        <authorList>
            <person name="Reynolds N.K."/>
            <person name="Stajich J.E."/>
            <person name="Barry K."/>
            <person name="Grigoriev I.V."/>
            <person name="Crous P."/>
            <person name="Smith M.E."/>
        </authorList>
    </citation>
    <scope>NUCLEOTIDE SEQUENCE</scope>
    <source>
        <strain evidence="1">RSA 2271</strain>
    </source>
</reference>
<name>A0ACC1HNS0_9FUNG</name>
<dbReference type="EMBL" id="JAMZIH010005148">
    <property type="protein sequence ID" value="KAJ1675964.1"/>
    <property type="molecule type" value="Genomic_DNA"/>
</dbReference>
<protein>
    <submittedName>
        <fullName evidence="1">Uncharacterized protein</fullName>
    </submittedName>
</protein>
<sequence length="477" mass="51086">MSNKVPPTNRDAATVAAVTTNTDTAGSKHREGRPPRHRSRHISSSSISCSGSRKRQSEVMEGTLKLTLSLVKSRHTWLTGIFDPFSAATTIVDGDGKDGWVSLGTFTVQLGPHLFETQFYRIPTLQKQTSHLPLKAKPRSAVVVGSRDGEDAAAEQSVDIEAVPNPGGNSNGGDGGDGTNCSRASLTSRSGAGNGAPSLGISSTTSIAVSDNKSAEHPPELRCEVQDPHNNTDDPDGVPSLPPSSIVFEFHDRPGCYYYLPQDSASESARIGSDLEALVSFSIPYRQKKRHQPPLGPSSGSSDAAGQPQEPAAKYIPMTMRIQRPSKALYQCLEAHSNLERTKAIRNKRQRYLVSMNYGSGNSKSLRGGVGRKADLQRRPELGSTPSSLYTSKPNGDSDLGSCSSSSSSSGGGRRRRIEKGSRHRPKRRYSLITDTNSIKDNGGNDNNDNCSGAFVGPKVPQPLIPEMWCSCIACHG</sequence>
<evidence type="ECO:0000313" key="1">
    <source>
        <dbReference type="EMBL" id="KAJ1675964.1"/>
    </source>
</evidence>
<proteinExistence type="predicted"/>
<comment type="caution">
    <text evidence="1">The sequence shown here is derived from an EMBL/GenBank/DDBJ whole genome shotgun (WGS) entry which is preliminary data.</text>
</comment>
<accession>A0ACC1HNS0</accession>
<gene>
    <name evidence="1" type="ORF">EV182_000217</name>
</gene>
<dbReference type="Proteomes" id="UP001145114">
    <property type="component" value="Unassembled WGS sequence"/>
</dbReference>
<keyword evidence="2" id="KW-1185">Reference proteome</keyword>